<sequence length="35" mass="4173">MNNYVFTTAVEKAEPKQTFSDCYKKIERIFRIETA</sequence>
<accession>A0A9P0LXC5</accession>
<dbReference type="AlphaFoldDB" id="A0A9P0LXC5"/>
<protein>
    <submittedName>
        <fullName evidence="1">Uncharacterized protein</fullName>
    </submittedName>
</protein>
<comment type="caution">
    <text evidence="1">The sequence shown here is derived from an EMBL/GenBank/DDBJ whole genome shotgun (WGS) entry which is preliminary data.</text>
</comment>
<proteinExistence type="predicted"/>
<organism evidence="1 2">
    <name type="scientific">Acanthoscelides obtectus</name>
    <name type="common">Bean weevil</name>
    <name type="synonym">Bruchus obtectus</name>
    <dbReference type="NCBI Taxonomy" id="200917"/>
    <lineage>
        <taxon>Eukaryota</taxon>
        <taxon>Metazoa</taxon>
        <taxon>Ecdysozoa</taxon>
        <taxon>Arthropoda</taxon>
        <taxon>Hexapoda</taxon>
        <taxon>Insecta</taxon>
        <taxon>Pterygota</taxon>
        <taxon>Neoptera</taxon>
        <taxon>Endopterygota</taxon>
        <taxon>Coleoptera</taxon>
        <taxon>Polyphaga</taxon>
        <taxon>Cucujiformia</taxon>
        <taxon>Chrysomeloidea</taxon>
        <taxon>Chrysomelidae</taxon>
        <taxon>Bruchinae</taxon>
        <taxon>Bruchini</taxon>
        <taxon>Acanthoscelides</taxon>
    </lineage>
</organism>
<keyword evidence="2" id="KW-1185">Reference proteome</keyword>
<dbReference type="Proteomes" id="UP001152888">
    <property type="component" value="Unassembled WGS sequence"/>
</dbReference>
<name>A0A9P0LXC5_ACAOB</name>
<evidence type="ECO:0000313" key="2">
    <source>
        <dbReference type="Proteomes" id="UP001152888"/>
    </source>
</evidence>
<gene>
    <name evidence="1" type="ORF">ACAOBT_LOCUS26395</name>
</gene>
<dbReference type="EMBL" id="CAKOFQ010007467">
    <property type="protein sequence ID" value="CAH2001728.1"/>
    <property type="molecule type" value="Genomic_DNA"/>
</dbReference>
<evidence type="ECO:0000313" key="1">
    <source>
        <dbReference type="EMBL" id="CAH2001728.1"/>
    </source>
</evidence>
<reference evidence="1" key="1">
    <citation type="submission" date="2022-03" db="EMBL/GenBank/DDBJ databases">
        <authorList>
            <person name="Sayadi A."/>
        </authorList>
    </citation>
    <scope>NUCLEOTIDE SEQUENCE</scope>
</reference>